<dbReference type="InterPro" id="IPR001841">
    <property type="entry name" value="Znf_RING"/>
</dbReference>
<evidence type="ECO:0000313" key="13">
    <source>
        <dbReference type="EnsemblMetazoa" id="CLYHEMP023780.1"/>
    </source>
</evidence>
<dbReference type="RefSeq" id="XP_066921181.1">
    <property type="nucleotide sequence ID" value="XM_067065080.1"/>
</dbReference>
<feature type="region of interest" description="Disordered" evidence="10">
    <location>
        <begin position="48"/>
        <end position="116"/>
    </location>
</feature>
<evidence type="ECO:0000256" key="10">
    <source>
        <dbReference type="SAM" id="MobiDB-lite"/>
    </source>
</evidence>
<keyword evidence="6" id="KW-0862">Zinc</keyword>
<name>A0A7M5XHU7_9CNID</name>
<dbReference type="InterPro" id="IPR013083">
    <property type="entry name" value="Znf_RING/FYVE/PHD"/>
</dbReference>
<evidence type="ECO:0000256" key="5">
    <source>
        <dbReference type="ARBA" id="ARBA00022786"/>
    </source>
</evidence>
<feature type="transmembrane region" description="Helical" evidence="11">
    <location>
        <begin position="178"/>
        <end position="199"/>
    </location>
</feature>
<keyword evidence="7 11" id="KW-1133">Transmembrane helix</keyword>
<organism evidence="13 14">
    <name type="scientific">Clytia hemisphaerica</name>
    <dbReference type="NCBI Taxonomy" id="252671"/>
    <lineage>
        <taxon>Eukaryota</taxon>
        <taxon>Metazoa</taxon>
        <taxon>Cnidaria</taxon>
        <taxon>Hydrozoa</taxon>
        <taxon>Hydroidolina</taxon>
        <taxon>Leptothecata</taxon>
        <taxon>Obeliida</taxon>
        <taxon>Clytiidae</taxon>
        <taxon>Clytia</taxon>
    </lineage>
</organism>
<dbReference type="GO" id="GO:0016020">
    <property type="term" value="C:membrane"/>
    <property type="evidence" value="ECO:0007669"/>
    <property type="project" value="UniProtKB-SubCell"/>
</dbReference>
<dbReference type="OrthoDB" id="9049620at2759"/>
<dbReference type="GO" id="GO:0008270">
    <property type="term" value="F:zinc ion binding"/>
    <property type="evidence" value="ECO:0007669"/>
    <property type="project" value="UniProtKB-KW"/>
</dbReference>
<evidence type="ECO:0000256" key="3">
    <source>
        <dbReference type="ARBA" id="ARBA00022723"/>
    </source>
</evidence>
<feature type="compositionally biased region" description="Low complexity" evidence="10">
    <location>
        <begin position="101"/>
        <end position="116"/>
    </location>
</feature>
<keyword evidence="4 9" id="KW-0863">Zinc-finger</keyword>
<dbReference type="GO" id="GO:0061630">
    <property type="term" value="F:ubiquitin protein ligase activity"/>
    <property type="evidence" value="ECO:0007669"/>
    <property type="project" value="InterPro"/>
</dbReference>
<evidence type="ECO:0000256" key="4">
    <source>
        <dbReference type="ARBA" id="ARBA00022771"/>
    </source>
</evidence>
<feature type="transmembrane region" description="Helical" evidence="11">
    <location>
        <begin position="288"/>
        <end position="308"/>
    </location>
</feature>
<evidence type="ECO:0000256" key="11">
    <source>
        <dbReference type="SAM" id="Phobius"/>
    </source>
</evidence>
<dbReference type="PROSITE" id="PS50089">
    <property type="entry name" value="ZF_RING_2"/>
    <property type="match status" value="1"/>
</dbReference>
<dbReference type="PANTHER" id="PTHR15860:SF0">
    <property type="entry name" value="LP20373P"/>
    <property type="match status" value="1"/>
</dbReference>
<dbReference type="Proteomes" id="UP000594262">
    <property type="component" value="Unplaced"/>
</dbReference>
<evidence type="ECO:0000256" key="9">
    <source>
        <dbReference type="PROSITE-ProRule" id="PRU00175"/>
    </source>
</evidence>
<feature type="transmembrane region" description="Helical" evidence="11">
    <location>
        <begin position="262"/>
        <end position="282"/>
    </location>
</feature>
<sequence>MTSSILRGAIQGIVQQTETATRQITGANNTSSINSPAAILSTSSNTEAQHFPFHGTNSRHTSSSSVRHIAGHVRSRSDASSRHHSRQSSAVDIEFTHDSESQQQQTENNENNQSDNGMEFLSTITWVERALPFILLLLIRVLWDHRLGIIVFVGLFGTFFHVNSTIRKQIALKDRRQHRISLGVFLFLFCNIFAIYFVFNEQNLHHCLMFLKPSIHTMDVWAVFWCVGITDFVVRFVTMAIKCFIIITPRRMISFKKRGKQFLVIENISQFYRMLLPVPVWYNYFMLSYDVLGVDYFALFSTIGYFLLKVRMLFLKLKEILHAFINYCKDTRYGRAPSKEVLLELGDSCPICQEEMSDPVELTLCKHIFCEDCIGIWFDRERTCPMCRAKIAEDPQWRDGNTQSFIQFF</sequence>
<dbReference type="SUPFAM" id="SSF57850">
    <property type="entry name" value="RING/U-box"/>
    <property type="match status" value="1"/>
</dbReference>
<dbReference type="GO" id="GO:1904294">
    <property type="term" value="P:positive regulation of ERAD pathway"/>
    <property type="evidence" value="ECO:0007669"/>
    <property type="project" value="InterPro"/>
</dbReference>
<reference evidence="13" key="1">
    <citation type="submission" date="2021-01" db="UniProtKB">
        <authorList>
            <consortium name="EnsemblMetazoa"/>
        </authorList>
    </citation>
    <scope>IDENTIFICATION</scope>
</reference>
<evidence type="ECO:0000256" key="7">
    <source>
        <dbReference type="ARBA" id="ARBA00022989"/>
    </source>
</evidence>
<evidence type="ECO:0000313" key="14">
    <source>
        <dbReference type="Proteomes" id="UP000594262"/>
    </source>
</evidence>
<dbReference type="Gene3D" id="3.30.40.10">
    <property type="entry name" value="Zinc/RING finger domain, C3HC4 (zinc finger)"/>
    <property type="match status" value="1"/>
</dbReference>
<dbReference type="InterPro" id="IPR017907">
    <property type="entry name" value="Znf_RING_CS"/>
</dbReference>
<dbReference type="InterPro" id="IPR044235">
    <property type="entry name" value="RNFT1/2"/>
</dbReference>
<accession>A0A7M5XHU7</accession>
<evidence type="ECO:0000259" key="12">
    <source>
        <dbReference type="PROSITE" id="PS50089"/>
    </source>
</evidence>
<comment type="subcellular location">
    <subcellularLocation>
        <location evidence="1">Membrane</location>
        <topology evidence="1">Multi-pass membrane protein</topology>
    </subcellularLocation>
</comment>
<keyword evidence="2 11" id="KW-0812">Transmembrane</keyword>
<evidence type="ECO:0000256" key="1">
    <source>
        <dbReference type="ARBA" id="ARBA00004141"/>
    </source>
</evidence>
<keyword evidence="5" id="KW-0833">Ubl conjugation pathway</keyword>
<dbReference type="PANTHER" id="PTHR15860">
    <property type="entry name" value="UNCHARACTERIZED RING FINGER-CONTAINING PROTEIN"/>
    <property type="match status" value="1"/>
</dbReference>
<dbReference type="CDD" id="cd16532">
    <property type="entry name" value="RING-HC_RNFT1-like"/>
    <property type="match status" value="1"/>
</dbReference>
<keyword evidence="14" id="KW-1185">Reference proteome</keyword>
<feature type="transmembrane region" description="Helical" evidence="11">
    <location>
        <begin position="149"/>
        <end position="166"/>
    </location>
</feature>
<protein>
    <recommendedName>
        <fullName evidence="12">RING-type domain-containing protein</fullName>
    </recommendedName>
</protein>
<dbReference type="SMART" id="SM00184">
    <property type="entry name" value="RING"/>
    <property type="match status" value="1"/>
</dbReference>
<keyword evidence="8 11" id="KW-0472">Membrane</keyword>
<dbReference type="GeneID" id="136808551"/>
<dbReference type="PROSITE" id="PS00518">
    <property type="entry name" value="ZF_RING_1"/>
    <property type="match status" value="1"/>
</dbReference>
<feature type="compositionally biased region" description="Polar residues" evidence="10">
    <location>
        <begin position="55"/>
        <end position="66"/>
    </location>
</feature>
<feature type="domain" description="RING-type" evidence="12">
    <location>
        <begin position="349"/>
        <end position="388"/>
    </location>
</feature>
<feature type="transmembrane region" description="Helical" evidence="11">
    <location>
        <begin position="219"/>
        <end position="241"/>
    </location>
</feature>
<dbReference type="AlphaFoldDB" id="A0A7M5XHU7"/>
<evidence type="ECO:0000256" key="8">
    <source>
        <dbReference type="ARBA" id="ARBA00023136"/>
    </source>
</evidence>
<dbReference type="EnsemblMetazoa" id="CLYHEMT023780.1">
    <property type="protein sequence ID" value="CLYHEMP023780.1"/>
    <property type="gene ID" value="CLYHEMG023780"/>
</dbReference>
<keyword evidence="3" id="KW-0479">Metal-binding</keyword>
<dbReference type="Pfam" id="PF13639">
    <property type="entry name" value="zf-RING_2"/>
    <property type="match status" value="1"/>
</dbReference>
<evidence type="ECO:0000256" key="2">
    <source>
        <dbReference type="ARBA" id="ARBA00022692"/>
    </source>
</evidence>
<proteinExistence type="predicted"/>
<evidence type="ECO:0000256" key="6">
    <source>
        <dbReference type="ARBA" id="ARBA00022833"/>
    </source>
</evidence>